<dbReference type="InterPro" id="IPR052017">
    <property type="entry name" value="TSUP"/>
</dbReference>
<dbReference type="RefSeq" id="WP_056964919.1">
    <property type="nucleotide sequence ID" value="NZ_CP045068.1"/>
</dbReference>
<evidence type="ECO:0000313" key="10">
    <source>
        <dbReference type="Proteomes" id="UP000388452"/>
    </source>
</evidence>
<organism evidence="9 10">
    <name type="scientific">Lacticaseibacillus manihotivorans</name>
    <dbReference type="NCBI Taxonomy" id="88233"/>
    <lineage>
        <taxon>Bacteria</taxon>
        <taxon>Bacillati</taxon>
        <taxon>Bacillota</taxon>
        <taxon>Bacilli</taxon>
        <taxon>Lactobacillales</taxon>
        <taxon>Lactobacillaceae</taxon>
        <taxon>Lacticaseibacillus</taxon>
    </lineage>
</organism>
<keyword evidence="3" id="KW-0813">Transport</keyword>
<dbReference type="Pfam" id="PF01925">
    <property type="entry name" value="TauE"/>
    <property type="match status" value="1"/>
</dbReference>
<comment type="similarity">
    <text evidence="2 8">Belongs to the 4-toluene sulfonate uptake permease (TSUP) (TC 2.A.102) family.</text>
</comment>
<dbReference type="InterPro" id="IPR002781">
    <property type="entry name" value="TM_pro_TauE-like"/>
</dbReference>
<evidence type="ECO:0000256" key="7">
    <source>
        <dbReference type="ARBA" id="ARBA00023136"/>
    </source>
</evidence>
<feature type="transmembrane region" description="Helical" evidence="8">
    <location>
        <begin position="29"/>
        <end position="58"/>
    </location>
</feature>
<keyword evidence="6 8" id="KW-1133">Transmembrane helix</keyword>
<evidence type="ECO:0000256" key="4">
    <source>
        <dbReference type="ARBA" id="ARBA00022475"/>
    </source>
</evidence>
<dbReference type="Proteomes" id="UP000388452">
    <property type="component" value="Chromosome"/>
</dbReference>
<dbReference type="AlphaFoldDB" id="A0A5P8JNH3"/>
<name>A0A5P8JNH3_9LACO</name>
<keyword evidence="5 8" id="KW-0812">Transmembrane</keyword>
<evidence type="ECO:0000256" key="1">
    <source>
        <dbReference type="ARBA" id="ARBA00004651"/>
    </source>
</evidence>
<accession>A0A5P8JNH3</accession>
<evidence type="ECO:0000256" key="8">
    <source>
        <dbReference type="RuleBase" id="RU363041"/>
    </source>
</evidence>
<sequence>MSWIFVMLFAAVLASLVQGVTGFGSGIMLMIFLPTMLPIGQSAGVSTLTMLIAEVVLVWRYRHALKWRRLPIPFLIYASVATWSVHLGQILPTHFLKGLLGCLLITLCLYFTFNRAAGNKRFPLLVCGLFMIISGFFNGLFGIGGPLMALYFLTLSKTKEEYLVSIQTFFLIDTFYVTTVRFANHVLSVGDLKYVAVGMVGAVIGTIIANRIVDHLNVAMITRIVYGFIGVAGIYYLSTAIITGA</sequence>
<proteinExistence type="inferred from homology"/>
<evidence type="ECO:0000256" key="2">
    <source>
        <dbReference type="ARBA" id="ARBA00009142"/>
    </source>
</evidence>
<comment type="subcellular location">
    <subcellularLocation>
        <location evidence="1 8">Cell membrane</location>
        <topology evidence="1 8">Multi-pass membrane protein</topology>
    </subcellularLocation>
</comment>
<feature type="transmembrane region" description="Helical" evidence="8">
    <location>
        <begin position="224"/>
        <end position="243"/>
    </location>
</feature>
<protein>
    <recommendedName>
        <fullName evidence="8">Probable membrane transporter protein</fullName>
    </recommendedName>
</protein>
<feature type="transmembrane region" description="Helical" evidence="8">
    <location>
        <begin position="162"/>
        <end position="182"/>
    </location>
</feature>
<dbReference type="PANTHER" id="PTHR30269:SF37">
    <property type="entry name" value="MEMBRANE TRANSPORTER PROTEIN"/>
    <property type="match status" value="1"/>
</dbReference>
<keyword evidence="7 8" id="KW-0472">Membrane</keyword>
<evidence type="ECO:0000256" key="6">
    <source>
        <dbReference type="ARBA" id="ARBA00022989"/>
    </source>
</evidence>
<evidence type="ECO:0000256" key="5">
    <source>
        <dbReference type="ARBA" id="ARBA00022692"/>
    </source>
</evidence>
<reference evidence="9 10" key="1">
    <citation type="submission" date="2019-10" db="EMBL/GenBank/DDBJ databases">
        <title>Genome sequencing of Lactobacillus manihotivorans.</title>
        <authorList>
            <person name="Kim K."/>
        </authorList>
    </citation>
    <scope>NUCLEOTIDE SEQUENCE [LARGE SCALE GENOMIC DNA]</scope>
    <source>
        <strain evidence="9 10">LM010</strain>
    </source>
</reference>
<evidence type="ECO:0000256" key="3">
    <source>
        <dbReference type="ARBA" id="ARBA00022448"/>
    </source>
</evidence>
<feature type="transmembrane region" description="Helical" evidence="8">
    <location>
        <begin position="194"/>
        <end position="212"/>
    </location>
</feature>
<keyword evidence="4 8" id="KW-1003">Cell membrane</keyword>
<feature type="transmembrane region" description="Helical" evidence="8">
    <location>
        <begin position="94"/>
        <end position="113"/>
    </location>
</feature>
<feature type="transmembrane region" description="Helical" evidence="8">
    <location>
        <begin position="125"/>
        <end position="150"/>
    </location>
</feature>
<gene>
    <name evidence="9" type="ORF">LM010_02965</name>
</gene>
<dbReference type="GO" id="GO:0005886">
    <property type="term" value="C:plasma membrane"/>
    <property type="evidence" value="ECO:0007669"/>
    <property type="project" value="UniProtKB-SubCell"/>
</dbReference>
<dbReference type="PANTHER" id="PTHR30269">
    <property type="entry name" value="TRANSMEMBRANE PROTEIN YFCA"/>
    <property type="match status" value="1"/>
</dbReference>
<evidence type="ECO:0000313" key="9">
    <source>
        <dbReference type="EMBL" id="QFQ90452.1"/>
    </source>
</evidence>
<dbReference type="EMBL" id="CP045068">
    <property type="protein sequence ID" value="QFQ90452.1"/>
    <property type="molecule type" value="Genomic_DNA"/>
</dbReference>